<dbReference type="EMBL" id="UFQQ01000002">
    <property type="protein sequence ID" value="SSW89311.1"/>
    <property type="molecule type" value="Genomic_DNA"/>
</dbReference>
<dbReference type="EMBL" id="QRDT01000002">
    <property type="protein sequence ID" value="RED41951.1"/>
    <property type="molecule type" value="Genomic_DNA"/>
</dbReference>
<gene>
    <name evidence="1" type="ORF">BJ125_102120</name>
    <name evidence="2" type="ORF">SAMN05892882_102120</name>
</gene>
<sequence length="45" mass="5530">MERFVRNENIKRYRDLLKTEIDPDKRRVIQKLLAEEEAKELASER</sequence>
<reference evidence="2 3" key="1">
    <citation type="submission" date="2017-08" db="EMBL/GenBank/DDBJ databases">
        <authorList>
            <person name="de Groot N.N."/>
        </authorList>
    </citation>
    <scope>NUCLEOTIDE SEQUENCE [LARGE SCALE GENOMIC DNA]</scope>
    <source>
        <strain evidence="2 3">JA575</strain>
    </source>
</reference>
<dbReference type="Proteomes" id="UP000256343">
    <property type="component" value="Unassembled WGS sequence"/>
</dbReference>
<keyword evidence="4" id="KW-1185">Reference proteome</keyword>
<accession>A0A336JTA6</accession>
<evidence type="ECO:0000313" key="3">
    <source>
        <dbReference type="Proteomes" id="UP000252631"/>
    </source>
</evidence>
<dbReference type="Proteomes" id="UP000252631">
    <property type="component" value="Unassembled WGS sequence"/>
</dbReference>
<proteinExistence type="predicted"/>
<evidence type="ECO:0000313" key="2">
    <source>
        <dbReference type="EMBL" id="SSW89311.1"/>
    </source>
</evidence>
<dbReference type="RefSeq" id="WP_167443104.1">
    <property type="nucleotide sequence ID" value="NZ_QRDT01000002.1"/>
</dbReference>
<name>A0A336JTA6_9BRAD</name>
<protein>
    <submittedName>
        <fullName evidence="2">Uncharacterized protein</fullName>
    </submittedName>
</protein>
<dbReference type="AlphaFoldDB" id="A0A336JTA6"/>
<organism evidence="2 3">
    <name type="scientific">Rhodopseudomonas pentothenatexigens</name>
    <dbReference type="NCBI Taxonomy" id="999699"/>
    <lineage>
        <taxon>Bacteria</taxon>
        <taxon>Pseudomonadati</taxon>
        <taxon>Pseudomonadota</taxon>
        <taxon>Alphaproteobacteria</taxon>
        <taxon>Hyphomicrobiales</taxon>
        <taxon>Nitrobacteraceae</taxon>
        <taxon>Rhodopseudomonas</taxon>
    </lineage>
</organism>
<evidence type="ECO:0000313" key="4">
    <source>
        <dbReference type="Proteomes" id="UP000256343"/>
    </source>
</evidence>
<evidence type="ECO:0000313" key="1">
    <source>
        <dbReference type="EMBL" id="RED41951.1"/>
    </source>
</evidence>
<reference evidence="1 4" key="2">
    <citation type="submission" date="2018-07" db="EMBL/GenBank/DDBJ databases">
        <title>Genomic Encyclopedia of Archaeal and Bacterial Type Strains, Phase II (KMG-II): from individual species to whole genera.</title>
        <authorList>
            <person name="Goeker M."/>
        </authorList>
    </citation>
    <scope>NUCLEOTIDE SEQUENCE [LARGE SCALE GENOMIC DNA]</scope>
    <source>
        <strain evidence="1 4">JA575</strain>
    </source>
</reference>